<protein>
    <submittedName>
        <fullName evidence="1">TrkA family potassium uptake protein</fullName>
    </submittedName>
</protein>
<organism evidence="1 2">
    <name type="scientific">Miniphocaeibacter halophilus</name>
    <dbReference type="NCBI Taxonomy" id="2931922"/>
    <lineage>
        <taxon>Bacteria</taxon>
        <taxon>Bacillati</taxon>
        <taxon>Bacillota</taxon>
        <taxon>Tissierellia</taxon>
        <taxon>Tissierellales</taxon>
        <taxon>Peptoniphilaceae</taxon>
        <taxon>Miniphocaeibacter</taxon>
    </lineage>
</organism>
<reference evidence="1 2" key="1">
    <citation type="journal article" date="2022" name="Int. J. Syst. Evol. Microbiol.">
        <title>Miniphocaeibacter halophilus sp. nov., an ammonium-tolerant acetate-producing bacterium isolated from a biogas system.</title>
        <authorList>
            <person name="Schnurer A."/>
            <person name="Singh A."/>
            <person name="Bi S."/>
            <person name="Qiao W."/>
            <person name="Westerholm M."/>
        </authorList>
    </citation>
    <scope>NUCLEOTIDE SEQUENCE [LARGE SCALE GENOMIC DNA]</scope>
    <source>
        <strain evidence="1 2">AMB_01</strain>
    </source>
</reference>
<keyword evidence="2" id="KW-1185">Reference proteome</keyword>
<dbReference type="EMBL" id="CP066744">
    <property type="protein sequence ID" value="QQK07520.1"/>
    <property type="molecule type" value="Genomic_DNA"/>
</dbReference>
<evidence type="ECO:0000313" key="2">
    <source>
        <dbReference type="Proteomes" id="UP000595814"/>
    </source>
</evidence>
<gene>
    <name evidence="1" type="ORF">JFY71_09500</name>
</gene>
<accession>A0AC61MPM0</accession>
<name>A0AC61MPM0_9FIRM</name>
<proteinExistence type="predicted"/>
<sequence>MKQFVVIGCGRFGKSLALKLSELNQEVLVIDQDEDVVNEISPSVTYAVTADVTAEGVLEDLGVQNFDVVIIGMSSNFEASVLVTATAKELGVDTVIAKVKDTLHGKIMTKIGADKVIIPEKETGLRLAHSLTKKSIIDFIEVSEEFSLMEIKAPKNWTNKMIKDLEIRNKYNLSIIAVRRNEDIIINPEADLVIGSSDVLSVVGKTSDIEELVNITND</sequence>
<dbReference type="Proteomes" id="UP000595814">
    <property type="component" value="Chromosome"/>
</dbReference>
<evidence type="ECO:0000313" key="1">
    <source>
        <dbReference type="EMBL" id="QQK07520.1"/>
    </source>
</evidence>